<dbReference type="GO" id="GO:0005681">
    <property type="term" value="C:spliceosomal complex"/>
    <property type="evidence" value="ECO:0007669"/>
    <property type="project" value="TreeGrafter"/>
</dbReference>
<proteinExistence type="inferred from homology"/>
<dbReference type="PANTHER" id="PTHR21737">
    <property type="entry name" value="POLYGLUTAMINE BINDING PROTEIN 1/MARVEL MEMBRANE-ASSOCIATING DOMAIN CONTAINING 3"/>
    <property type="match status" value="1"/>
</dbReference>
<protein>
    <recommendedName>
        <fullName evidence="2">Splicing factor Cactin</fullName>
    </recommendedName>
</protein>
<feature type="compositionally biased region" description="Polar residues" evidence="4">
    <location>
        <begin position="1"/>
        <end position="18"/>
    </location>
</feature>
<dbReference type="PANTHER" id="PTHR21737:SF4">
    <property type="entry name" value="SPLICING FACTOR CACTIN"/>
    <property type="match status" value="1"/>
</dbReference>
<feature type="coiled-coil region" evidence="3">
    <location>
        <begin position="69"/>
        <end position="96"/>
    </location>
</feature>
<feature type="compositionally biased region" description="Basic and acidic residues" evidence="4">
    <location>
        <begin position="32"/>
        <end position="43"/>
    </location>
</feature>
<comment type="similarity">
    <text evidence="1">Belongs to the CACTIN family.</text>
</comment>
<dbReference type="EMBL" id="CAMPGE010011734">
    <property type="protein sequence ID" value="CAI2370546.1"/>
    <property type="molecule type" value="Genomic_DNA"/>
</dbReference>
<feature type="region of interest" description="Disordered" evidence="4">
    <location>
        <begin position="1"/>
        <end position="43"/>
    </location>
</feature>
<organism evidence="7 8">
    <name type="scientific">Euplotes crassus</name>
    <dbReference type="NCBI Taxonomy" id="5936"/>
    <lineage>
        <taxon>Eukaryota</taxon>
        <taxon>Sar</taxon>
        <taxon>Alveolata</taxon>
        <taxon>Ciliophora</taxon>
        <taxon>Intramacronucleata</taxon>
        <taxon>Spirotrichea</taxon>
        <taxon>Hypotrichia</taxon>
        <taxon>Euplotida</taxon>
        <taxon>Euplotidae</taxon>
        <taxon>Moneuplotes</taxon>
    </lineage>
</organism>
<dbReference type="Proteomes" id="UP001295684">
    <property type="component" value="Unassembled WGS sequence"/>
</dbReference>
<reference evidence="7" key="1">
    <citation type="submission" date="2023-07" db="EMBL/GenBank/DDBJ databases">
        <authorList>
            <consortium name="AG Swart"/>
            <person name="Singh M."/>
            <person name="Singh A."/>
            <person name="Seah K."/>
            <person name="Emmerich C."/>
        </authorList>
    </citation>
    <scope>NUCLEOTIDE SEQUENCE</scope>
    <source>
        <strain evidence="7">DP1</strain>
    </source>
</reference>
<feature type="domain" description="Splicing factor Cactin C-terminal" evidence="5">
    <location>
        <begin position="399"/>
        <end position="520"/>
    </location>
</feature>
<dbReference type="SMART" id="SM01050">
    <property type="entry name" value="CactinC_cactus"/>
    <property type="match status" value="1"/>
</dbReference>
<comment type="caution">
    <text evidence="7">The sequence shown here is derived from an EMBL/GenBank/DDBJ whole genome shotgun (WGS) entry which is preliminary data.</text>
</comment>
<dbReference type="Pfam" id="PF10312">
    <property type="entry name" value="Cactin_mid"/>
    <property type="match status" value="1"/>
</dbReference>
<feature type="coiled-coil region" evidence="3">
    <location>
        <begin position="270"/>
        <end position="334"/>
    </location>
</feature>
<gene>
    <name evidence="7" type="ORF">ECRASSUSDP1_LOCUS11859</name>
</gene>
<evidence type="ECO:0000259" key="5">
    <source>
        <dbReference type="Pfam" id="PF09732"/>
    </source>
</evidence>
<evidence type="ECO:0000259" key="6">
    <source>
        <dbReference type="Pfam" id="PF10312"/>
    </source>
</evidence>
<dbReference type="InterPro" id="IPR019134">
    <property type="entry name" value="Cactin_C"/>
</dbReference>
<dbReference type="Pfam" id="PF09732">
    <property type="entry name" value="CactinC_cactus"/>
    <property type="match status" value="1"/>
</dbReference>
<feature type="domain" description="Splicing factor cactin central" evidence="6">
    <location>
        <begin position="87"/>
        <end position="268"/>
    </location>
</feature>
<sequence>MDAKMTDNSAPNKPQETNMMPMEFGTNKYKQKKGDTGGHQREDYKKALHTGHFQDASNKQDIHEERINAKDLYKMQKQQEKENSKMEAEILDWKKKEDQFEFKQMVLRSKIRLEDNRPQPIDHLAKLYLILDDHIEIPGDIQSDKVRLPFKIFEKLKVDELVTLKQDLEVYLEAESDSSIHDEYWTSIKQLYDIKIMALNDENFSIDQEILQEIQKLISEKSVGELSLIQRDIENNMEDPEFIEEIDYWHTCITKIRERISKMKLDNLYLHFVTQNSTKIEEAVKKAQEEKERITKEQQSLASSMNTEKAKEYIEKLQKELEALKKAQDSHNMQVPTAASIDHKTPANVRFDLNDTFSYNNMDSASIPQLKEEEDKDYEEDENEFTEDVIFFKGMEYSWSGKYKPRKPRFFNRVKTGYEWNAYNKAHFTMDDPPPKIVQGYKFNIFYPDLINKQETPQYFLENCEDPAKIRIIFRAGPPYEDIAFEIVNKEWEIGERNGFKCEFDRGILHLYFNFKRQRFA</sequence>
<dbReference type="AlphaFoldDB" id="A0AAD1UMJ4"/>
<dbReference type="GO" id="GO:0005737">
    <property type="term" value="C:cytoplasm"/>
    <property type="evidence" value="ECO:0007669"/>
    <property type="project" value="TreeGrafter"/>
</dbReference>
<keyword evidence="8" id="KW-1185">Reference proteome</keyword>
<dbReference type="GO" id="GO:0045292">
    <property type="term" value="P:mRNA cis splicing, via spliceosome"/>
    <property type="evidence" value="ECO:0007669"/>
    <property type="project" value="TreeGrafter"/>
</dbReference>
<dbReference type="InterPro" id="IPR018816">
    <property type="entry name" value="Cactin_central"/>
</dbReference>
<evidence type="ECO:0000313" key="7">
    <source>
        <dbReference type="EMBL" id="CAI2370546.1"/>
    </source>
</evidence>
<evidence type="ECO:0000256" key="2">
    <source>
        <dbReference type="ARBA" id="ARBA00034534"/>
    </source>
</evidence>
<evidence type="ECO:0000313" key="8">
    <source>
        <dbReference type="Proteomes" id="UP001295684"/>
    </source>
</evidence>
<evidence type="ECO:0000256" key="4">
    <source>
        <dbReference type="SAM" id="MobiDB-lite"/>
    </source>
</evidence>
<name>A0AAD1UMJ4_EUPCR</name>
<evidence type="ECO:0000256" key="1">
    <source>
        <dbReference type="ARBA" id="ARBA00006895"/>
    </source>
</evidence>
<evidence type="ECO:0000256" key="3">
    <source>
        <dbReference type="SAM" id="Coils"/>
    </source>
</evidence>
<keyword evidence="3" id="KW-0175">Coiled coil</keyword>
<accession>A0AAD1UMJ4</accession>